<sequence>MVEKIRPLAFVLVDGLAAYAQPALPLLSQEVKEGRLKQFLVEAAIPTLSYPNYATIISGLNPEMHQFTDNDHRRPLTSDHFLKKQHRAGRTSAVVGFHWWRDLLGDDLPANTLYEAEDTPDHWVFEQAKVMAATFRPDFLLVHPMGVDWAGHVYGGESPEYLAAATRIDREIYDFWQWWHLTMSGLLVVGADHGMGPGHHHDGNSTREQHVLYFVESGEHLDVEFRYQSQVQNLFSVLMGEDL</sequence>
<evidence type="ECO:0000313" key="1">
    <source>
        <dbReference type="EMBL" id="PSR34117.1"/>
    </source>
</evidence>
<dbReference type="Proteomes" id="UP000242972">
    <property type="component" value="Unassembled WGS sequence"/>
</dbReference>
<dbReference type="Pfam" id="PF01663">
    <property type="entry name" value="Phosphodiest"/>
    <property type="match status" value="2"/>
</dbReference>
<gene>
    <name evidence="1" type="ORF">C7B46_06880</name>
</gene>
<dbReference type="Gene3D" id="3.40.720.10">
    <property type="entry name" value="Alkaline Phosphatase, subunit A"/>
    <property type="match status" value="1"/>
</dbReference>
<name>A0A2T2XI32_9FIRM</name>
<dbReference type="InterPro" id="IPR002591">
    <property type="entry name" value="Phosphodiest/P_Trfase"/>
</dbReference>
<proteinExistence type="predicted"/>
<accession>A0A2T2XI32</accession>
<dbReference type="PANTHER" id="PTHR10151">
    <property type="entry name" value="ECTONUCLEOTIDE PYROPHOSPHATASE/PHOSPHODIESTERASE"/>
    <property type="match status" value="1"/>
</dbReference>
<reference evidence="1 2" key="1">
    <citation type="journal article" date="2014" name="BMC Genomics">
        <title>Comparison of environmental and isolate Sulfobacillus genomes reveals diverse carbon, sulfur, nitrogen, and hydrogen metabolisms.</title>
        <authorList>
            <person name="Justice N.B."/>
            <person name="Norman A."/>
            <person name="Brown C.T."/>
            <person name="Singh A."/>
            <person name="Thomas B.C."/>
            <person name="Banfield J.F."/>
        </authorList>
    </citation>
    <scope>NUCLEOTIDE SEQUENCE [LARGE SCALE GENOMIC DNA]</scope>
    <source>
        <strain evidence="1">AMDSBA4</strain>
    </source>
</reference>
<evidence type="ECO:0008006" key="3">
    <source>
        <dbReference type="Google" id="ProtNLM"/>
    </source>
</evidence>
<dbReference type="AlphaFoldDB" id="A0A2T2XI32"/>
<dbReference type="GO" id="GO:0016787">
    <property type="term" value="F:hydrolase activity"/>
    <property type="evidence" value="ECO:0007669"/>
    <property type="project" value="UniProtKB-ARBA"/>
</dbReference>
<dbReference type="PANTHER" id="PTHR10151:SF120">
    <property type="entry name" value="BIS(5'-ADENOSYL)-TRIPHOSPHATASE"/>
    <property type="match status" value="1"/>
</dbReference>
<dbReference type="InterPro" id="IPR017850">
    <property type="entry name" value="Alkaline_phosphatase_core_sf"/>
</dbReference>
<organism evidence="1 2">
    <name type="scientific">Sulfobacillus benefaciens</name>
    <dbReference type="NCBI Taxonomy" id="453960"/>
    <lineage>
        <taxon>Bacteria</taxon>
        <taxon>Bacillati</taxon>
        <taxon>Bacillota</taxon>
        <taxon>Clostridia</taxon>
        <taxon>Eubacteriales</taxon>
        <taxon>Clostridiales Family XVII. Incertae Sedis</taxon>
        <taxon>Sulfobacillus</taxon>
    </lineage>
</organism>
<protein>
    <recommendedName>
        <fullName evidence="3">Nucleotide pyrophosphatase</fullName>
    </recommendedName>
</protein>
<comment type="caution">
    <text evidence="1">The sequence shown here is derived from an EMBL/GenBank/DDBJ whole genome shotgun (WGS) entry which is preliminary data.</text>
</comment>
<evidence type="ECO:0000313" key="2">
    <source>
        <dbReference type="Proteomes" id="UP000242972"/>
    </source>
</evidence>
<dbReference type="EMBL" id="PXYW01000012">
    <property type="protein sequence ID" value="PSR34117.1"/>
    <property type="molecule type" value="Genomic_DNA"/>
</dbReference>
<dbReference type="SUPFAM" id="SSF53649">
    <property type="entry name" value="Alkaline phosphatase-like"/>
    <property type="match status" value="1"/>
</dbReference>